<keyword evidence="2" id="KW-0496">Mitochondrion</keyword>
<dbReference type="AlphaFoldDB" id="A0A7D6ZU91"/>
<feature type="transmembrane region" description="Helical" evidence="1">
    <location>
        <begin position="12"/>
        <end position="32"/>
    </location>
</feature>
<accession>A0A7D6ZU91</accession>
<evidence type="ECO:0000256" key="1">
    <source>
        <dbReference type="SAM" id="Phobius"/>
    </source>
</evidence>
<organism evidence="2">
    <name type="scientific">Polycentropus flavomaculatus</name>
    <dbReference type="NCBI Taxonomy" id="185640"/>
    <lineage>
        <taxon>Eukaryota</taxon>
        <taxon>Metazoa</taxon>
        <taxon>Ecdysozoa</taxon>
        <taxon>Arthropoda</taxon>
        <taxon>Hexapoda</taxon>
        <taxon>Insecta</taxon>
        <taxon>Pterygota</taxon>
        <taxon>Neoptera</taxon>
        <taxon>Endopterygota</taxon>
        <taxon>Trichoptera</taxon>
        <taxon>Annulipalpia</taxon>
        <taxon>Psychomyioidea</taxon>
        <taxon>Polycentropodidae</taxon>
        <taxon>Polycentropodinae</taxon>
        <taxon>Polycentropus</taxon>
    </lineage>
</organism>
<reference evidence="2" key="1">
    <citation type="submission" date="2020-05" db="EMBL/GenBank/DDBJ databases">
        <title>DNAmark Project.</title>
        <authorList>
            <person name="Leerhoei F."/>
        </authorList>
    </citation>
    <scope>NUCLEOTIDE SEQUENCE</scope>
    <source>
        <strain evidence="2">DM1309</strain>
    </source>
</reference>
<dbReference type="EMBL" id="MT483679">
    <property type="protein sequence ID" value="QLY89546.1"/>
    <property type="molecule type" value="Genomic_DNA"/>
</dbReference>
<gene>
    <name evidence="2" type="primary">ND6</name>
</gene>
<geneLocation type="mitochondrion" evidence="2"/>
<evidence type="ECO:0000313" key="2">
    <source>
        <dbReference type="EMBL" id="QLY89546.1"/>
    </source>
</evidence>
<protein>
    <submittedName>
        <fullName evidence="2">NADH dehydrogenase subunit 6</fullName>
    </submittedName>
</protein>
<feature type="transmembrane region" description="Helical" evidence="1">
    <location>
        <begin position="80"/>
        <end position="99"/>
    </location>
</feature>
<proteinExistence type="predicted"/>
<keyword evidence="1" id="KW-0812">Transmembrane</keyword>
<feature type="transmembrane region" description="Helical" evidence="1">
    <location>
        <begin position="126"/>
        <end position="152"/>
    </location>
</feature>
<keyword evidence="1" id="KW-1133">Transmembrane helix</keyword>
<sequence length="168" mass="20205">MIIMNLIITNSVLFMFMFNPINMGILMLIQTINSCLILNSLLNYPWLSYITFMVVIGGLMIIFIYMCILSWNSKMKVKPMAFIMIIMFMMFNFNMTIYMKFVNLNNMIMFKSKIMNLMMNNYKINLINFFFMNSMMMTILMINLLIMMLIIINKMNKNFKKPLRKMFY</sequence>
<feature type="transmembrane region" description="Helical" evidence="1">
    <location>
        <begin position="44"/>
        <end position="68"/>
    </location>
</feature>
<name>A0A7D6ZU91_9NEOP</name>
<keyword evidence="1" id="KW-0472">Membrane</keyword>